<sequence>MPARKININDVDYQVLTGAELIRTAIDDWLNFTDNDVTLIQWYPKLDVVLPNKKYVVSPMLDFEEVEDGTRNL</sequence>
<dbReference type="Proteomes" id="UP000051813">
    <property type="component" value="Unassembled WGS sequence"/>
</dbReference>
<keyword evidence="2" id="KW-1185">Reference proteome</keyword>
<dbReference type="EMBL" id="AYYK01000004">
    <property type="protein sequence ID" value="KRM79487.1"/>
    <property type="molecule type" value="Genomic_DNA"/>
</dbReference>
<reference evidence="1 2" key="1">
    <citation type="journal article" date="2015" name="Genome Announc.">
        <title>Expanding the biotechnology potential of lactobacilli through comparative genomics of 213 strains and associated genera.</title>
        <authorList>
            <person name="Sun Z."/>
            <person name="Harris H.M."/>
            <person name="McCann A."/>
            <person name="Guo C."/>
            <person name="Argimon S."/>
            <person name="Zhang W."/>
            <person name="Yang X."/>
            <person name="Jeffery I.B."/>
            <person name="Cooney J.C."/>
            <person name="Kagawa T.F."/>
            <person name="Liu W."/>
            <person name="Song Y."/>
            <person name="Salvetti E."/>
            <person name="Wrobel A."/>
            <person name="Rasinkangas P."/>
            <person name="Parkhill J."/>
            <person name="Rea M.C."/>
            <person name="O'Sullivan O."/>
            <person name="Ritari J."/>
            <person name="Douillard F.P."/>
            <person name="Paul Ross R."/>
            <person name="Yang R."/>
            <person name="Briner A.E."/>
            <person name="Felis G.E."/>
            <person name="de Vos W.M."/>
            <person name="Barrangou R."/>
            <person name="Klaenhammer T.R."/>
            <person name="Caufield P.W."/>
            <person name="Cui Y."/>
            <person name="Zhang H."/>
            <person name="O'Toole P.W."/>
        </authorList>
    </citation>
    <scope>NUCLEOTIDE SEQUENCE [LARGE SCALE GENOMIC DNA]</scope>
    <source>
        <strain evidence="1 2">DSM 20335</strain>
    </source>
</reference>
<dbReference type="STRING" id="1423738.FC84_GL001667"/>
<evidence type="ECO:0000313" key="2">
    <source>
        <dbReference type="Proteomes" id="UP000051813"/>
    </source>
</evidence>
<organism evidence="1 2">
    <name type="scientific">Lapidilactobacillus dextrinicus DSM 20335</name>
    <dbReference type="NCBI Taxonomy" id="1423738"/>
    <lineage>
        <taxon>Bacteria</taxon>
        <taxon>Bacillati</taxon>
        <taxon>Bacillota</taxon>
        <taxon>Bacilli</taxon>
        <taxon>Lactobacillales</taxon>
        <taxon>Lactobacillaceae</taxon>
        <taxon>Lapidilactobacillus</taxon>
    </lineage>
</organism>
<dbReference type="PATRIC" id="fig|1423738.3.peg.1692"/>
<evidence type="ECO:0000313" key="1">
    <source>
        <dbReference type="EMBL" id="KRM79487.1"/>
    </source>
</evidence>
<name>A0A0R2BIZ4_9LACO</name>
<protein>
    <submittedName>
        <fullName evidence="1">Uncharacterized protein</fullName>
    </submittedName>
</protein>
<comment type="caution">
    <text evidence="1">The sequence shown here is derived from an EMBL/GenBank/DDBJ whole genome shotgun (WGS) entry which is preliminary data.</text>
</comment>
<proteinExistence type="predicted"/>
<dbReference type="RefSeq" id="WP_057755821.1">
    <property type="nucleotide sequence ID" value="NZ_AYYK01000004.1"/>
</dbReference>
<accession>A0A0R2BIZ4</accession>
<dbReference type="OrthoDB" id="9995513at2"/>
<dbReference type="AlphaFoldDB" id="A0A0R2BIZ4"/>
<gene>
    <name evidence="1" type="ORF">FC84_GL001667</name>
</gene>